<name>A0A8J2WIK6_9STRA</name>
<evidence type="ECO:0000313" key="2">
    <source>
        <dbReference type="Proteomes" id="UP000789595"/>
    </source>
</evidence>
<evidence type="ECO:0000313" key="1">
    <source>
        <dbReference type="EMBL" id="CAH0370095.1"/>
    </source>
</evidence>
<dbReference type="EMBL" id="CAKKNE010000002">
    <property type="protein sequence ID" value="CAH0370095.1"/>
    <property type="molecule type" value="Genomic_DNA"/>
</dbReference>
<comment type="caution">
    <text evidence="1">The sequence shown here is derived from an EMBL/GenBank/DDBJ whole genome shotgun (WGS) entry which is preliminary data.</text>
</comment>
<organism evidence="1 2">
    <name type="scientific">Pelagomonas calceolata</name>
    <dbReference type="NCBI Taxonomy" id="35677"/>
    <lineage>
        <taxon>Eukaryota</taxon>
        <taxon>Sar</taxon>
        <taxon>Stramenopiles</taxon>
        <taxon>Ochrophyta</taxon>
        <taxon>Pelagophyceae</taxon>
        <taxon>Pelagomonadales</taxon>
        <taxon>Pelagomonadaceae</taxon>
        <taxon>Pelagomonas</taxon>
    </lineage>
</organism>
<gene>
    <name evidence="1" type="ORF">PECAL_2P32450</name>
</gene>
<keyword evidence="2" id="KW-1185">Reference proteome</keyword>
<protein>
    <submittedName>
        <fullName evidence="1">Uncharacterized protein</fullName>
    </submittedName>
</protein>
<accession>A0A8J2WIK6</accession>
<sequence length="304" mass="33073">MSICGEMDASPATTLVDLPKEVLGVVGGFADPVGVFGCLAKATRDACDLACQTLARARYPAWALPNRLPLMSESAESYPSWRALIADDNARAGMWCLDVGTGSSIAGANARYYDTYISRVARDPANSGQLVVIMEERGENDLGSVHTSSWGPRFNILVNDWVSTHYGLEPGVCKRIRSVHEYILRTDGHAVCRLYFPSVAGAHRGIGYSAGGLATGWDKGHSIGFEYSWPTGGTTLIPYGPSPCFLQRGEFKTWEAAFRGPGLPPGAWRRSFVPRPLPYADVAIELWDLPPSILARHRRGKWGV</sequence>
<dbReference type="AlphaFoldDB" id="A0A8J2WIK6"/>
<proteinExistence type="predicted"/>
<dbReference type="Proteomes" id="UP000789595">
    <property type="component" value="Unassembled WGS sequence"/>
</dbReference>
<reference evidence="1" key="1">
    <citation type="submission" date="2021-11" db="EMBL/GenBank/DDBJ databases">
        <authorList>
            <consortium name="Genoscope - CEA"/>
            <person name="William W."/>
        </authorList>
    </citation>
    <scope>NUCLEOTIDE SEQUENCE</scope>
</reference>